<accession>A0ABR1IES7</accession>
<dbReference type="CDD" id="cd12148">
    <property type="entry name" value="fungal_TF_MHR"/>
    <property type="match status" value="1"/>
</dbReference>
<feature type="region of interest" description="Disordered" evidence="2">
    <location>
        <begin position="84"/>
        <end position="142"/>
    </location>
</feature>
<sequence>MSSVPGPRSDDEDMSEDRHQREQDAVAIENFATKTHCSFSTSQKPRIKRQRIHISSVYENKIDHIARTIEELNRTVSQFTLAQSSHAPYSSTSASRLSHFSHPSPHSLEPTATPSSSAPTPLNTSSTISDHAQTPTSKPEYEGESSLFAHAVFATRFLQNAVNNNPTSEIALEMTSVLDTLRNTVDAQKQQTDTLDSLYPNARPLPPGANLQQLPRPSTDKALACLRMAQESARVQALWFMEFQTVGQFTAHFIKVCSPGPATEAELIIVYAGLYWLFLECANVVVDHGLKREYHEQATLCRDNLETVLYRLPFHLPTTLDNAYALSMAGLYCLQKCKSSAAWTFICMASHQTQALGLHSAMSLHGETPEAKRYKMWLFWLIYTIEKVLALRMGRSSTIRDSDITLPQMSNELSSDPWWTDVFPIWVGMSALQGRIFDEIYSPTSLAEPESVRTPKAQAIAAEAKRLIQASDDLQQKKGIYKSMKLSADSLPQRAHNETRSQTLGAGLNELLWRADRVTSLCMLTLIYRGIPPDKSGSSVFCNDCITTARDALIEHEKCLAILSDRELQSDYFEFYVTWALLQSPFIPFIVVFCHIIETSDSSDLDYLKRLVEVLQSASLNSTSYVICQRHLRIFKALYDVAVKYFEVKAKKAPEAMLGPTGMSMTGYLDPRLSQVPTFGMRAVQTNQQNQNQMLGDYNVGMDPPEAELATWFYTNHQMMRMLGDM</sequence>
<dbReference type="EMBL" id="JAZAVK010000010">
    <property type="protein sequence ID" value="KAK7431646.1"/>
    <property type="molecule type" value="Genomic_DNA"/>
</dbReference>
<dbReference type="Pfam" id="PF04082">
    <property type="entry name" value="Fungal_trans"/>
    <property type="match status" value="1"/>
</dbReference>
<feature type="compositionally biased region" description="Low complexity" evidence="2">
    <location>
        <begin position="84"/>
        <end position="127"/>
    </location>
</feature>
<dbReference type="SMART" id="SM00906">
    <property type="entry name" value="Fungal_trans"/>
    <property type="match status" value="1"/>
</dbReference>
<feature type="domain" description="Xylanolytic transcriptional activator regulatory" evidence="3">
    <location>
        <begin position="342"/>
        <end position="415"/>
    </location>
</feature>
<dbReference type="InterPro" id="IPR050987">
    <property type="entry name" value="AtrR-like"/>
</dbReference>
<feature type="compositionally biased region" description="Polar residues" evidence="2">
    <location>
        <begin position="128"/>
        <end position="137"/>
    </location>
</feature>
<comment type="caution">
    <text evidence="4">The sequence shown here is derived from an EMBL/GenBank/DDBJ whole genome shotgun (WGS) entry which is preliminary data.</text>
</comment>
<dbReference type="PANTHER" id="PTHR46910:SF5">
    <property type="entry name" value="ZN(II)2CYS6 TRANSCRIPTION FACTOR (EUROFUNG)"/>
    <property type="match status" value="1"/>
</dbReference>
<reference evidence="4 5" key="1">
    <citation type="journal article" date="2025" name="Microbiol. Resour. Announc.">
        <title>Draft genome sequences for Neonectria magnoliae and Neonectria punicea, canker pathogens of Liriodendron tulipifera and Acer saccharum in West Virginia.</title>
        <authorList>
            <person name="Petronek H.M."/>
            <person name="Kasson M.T."/>
            <person name="Metheny A.M."/>
            <person name="Stauder C.M."/>
            <person name="Lovett B."/>
            <person name="Lynch S.C."/>
            <person name="Garnas J.R."/>
            <person name="Kasson L.R."/>
            <person name="Stajich J.E."/>
        </authorList>
    </citation>
    <scope>NUCLEOTIDE SEQUENCE [LARGE SCALE GENOMIC DNA]</scope>
    <source>
        <strain evidence="4 5">NRRL 64651</strain>
    </source>
</reference>
<evidence type="ECO:0000313" key="4">
    <source>
        <dbReference type="EMBL" id="KAK7431646.1"/>
    </source>
</evidence>
<keyword evidence="5" id="KW-1185">Reference proteome</keyword>
<gene>
    <name evidence="4" type="ORF">QQZ08_001865</name>
</gene>
<dbReference type="InterPro" id="IPR007219">
    <property type="entry name" value="XnlR_reg_dom"/>
</dbReference>
<dbReference type="PANTHER" id="PTHR46910">
    <property type="entry name" value="TRANSCRIPTION FACTOR PDR1"/>
    <property type="match status" value="1"/>
</dbReference>
<dbReference type="Proteomes" id="UP001498421">
    <property type="component" value="Unassembled WGS sequence"/>
</dbReference>
<protein>
    <recommendedName>
        <fullName evidence="3">Xylanolytic transcriptional activator regulatory domain-containing protein</fullName>
    </recommendedName>
</protein>
<name>A0ABR1IES7_9HYPO</name>
<feature type="region of interest" description="Disordered" evidence="2">
    <location>
        <begin position="1"/>
        <end position="25"/>
    </location>
</feature>
<evidence type="ECO:0000256" key="1">
    <source>
        <dbReference type="ARBA" id="ARBA00023242"/>
    </source>
</evidence>
<evidence type="ECO:0000259" key="3">
    <source>
        <dbReference type="SMART" id="SM00906"/>
    </source>
</evidence>
<evidence type="ECO:0000313" key="5">
    <source>
        <dbReference type="Proteomes" id="UP001498421"/>
    </source>
</evidence>
<keyword evidence="1" id="KW-0539">Nucleus</keyword>
<proteinExistence type="predicted"/>
<organism evidence="4 5">
    <name type="scientific">Neonectria magnoliae</name>
    <dbReference type="NCBI Taxonomy" id="2732573"/>
    <lineage>
        <taxon>Eukaryota</taxon>
        <taxon>Fungi</taxon>
        <taxon>Dikarya</taxon>
        <taxon>Ascomycota</taxon>
        <taxon>Pezizomycotina</taxon>
        <taxon>Sordariomycetes</taxon>
        <taxon>Hypocreomycetidae</taxon>
        <taxon>Hypocreales</taxon>
        <taxon>Nectriaceae</taxon>
        <taxon>Neonectria</taxon>
    </lineage>
</organism>
<evidence type="ECO:0000256" key="2">
    <source>
        <dbReference type="SAM" id="MobiDB-lite"/>
    </source>
</evidence>